<dbReference type="HAMAP" id="MF_01187">
    <property type="entry name" value="UPF0434"/>
    <property type="match status" value="1"/>
</dbReference>
<name>A0A8E4GHP8_9ENTR</name>
<dbReference type="Pfam" id="PF03966">
    <property type="entry name" value="Trm112p"/>
    <property type="match status" value="1"/>
</dbReference>
<dbReference type="PANTHER" id="PTHR33505:SF4">
    <property type="entry name" value="PROTEIN PREY, MITOCHONDRIAL"/>
    <property type="match status" value="1"/>
</dbReference>
<dbReference type="AlphaFoldDB" id="A0A8E4GHP8"/>
<gene>
    <name evidence="2" type="ORF">PROFFT_A_01340</name>
</gene>
<proteinExistence type="inferred from homology"/>
<keyword evidence="3" id="KW-1185">Reference proteome</keyword>
<dbReference type="PANTHER" id="PTHR33505">
    <property type="entry name" value="ZGC:162634"/>
    <property type="match status" value="1"/>
</dbReference>
<evidence type="ECO:0000313" key="3">
    <source>
        <dbReference type="Proteomes" id="UP000683585"/>
    </source>
</evidence>
<dbReference type="Proteomes" id="UP000683585">
    <property type="component" value="Chromosome"/>
</dbReference>
<dbReference type="GO" id="GO:0005829">
    <property type="term" value="C:cytosol"/>
    <property type="evidence" value="ECO:0007669"/>
    <property type="project" value="TreeGrafter"/>
</dbReference>
<dbReference type="InterPro" id="IPR005651">
    <property type="entry name" value="Trm112-like"/>
</dbReference>
<organism evidence="2 3">
    <name type="scientific">Candidatus Profftia tarda</name>
    <dbReference type="NCBI Taxonomy" id="1177216"/>
    <lineage>
        <taxon>Bacteria</taxon>
        <taxon>Pseudomonadati</taxon>
        <taxon>Pseudomonadota</taxon>
        <taxon>Gammaproteobacteria</taxon>
        <taxon>Enterobacterales</taxon>
        <taxon>Enterobacteriaceae</taxon>
        <taxon>Candidatus Profftia</taxon>
    </lineage>
</organism>
<evidence type="ECO:0000256" key="1">
    <source>
        <dbReference type="HAMAP-Rule" id="MF_01187"/>
    </source>
</evidence>
<comment type="similarity">
    <text evidence="1">Belongs to the UPF0434 family.</text>
</comment>
<sequence>MIFFIMQHLLINDQYIGIRMDSRLLEIIVCPKCKGALYFNESNKELICTLDRLGYPVRYGIPVLLEKQARLITTNENN</sequence>
<reference evidence="2" key="1">
    <citation type="submission" date="2020-10" db="EMBL/GenBank/DDBJ databases">
        <authorList>
            <person name="Szabo G."/>
        </authorList>
    </citation>
    <scope>NUCLEOTIDE SEQUENCE</scope>
    <source>
        <strain evidence="2">PROFFT</strain>
    </source>
</reference>
<evidence type="ECO:0000313" key="2">
    <source>
        <dbReference type="EMBL" id="CAD6508155.1"/>
    </source>
</evidence>
<protein>
    <recommendedName>
        <fullName evidence="1">UPF0434 protein PROFFT_A_01340</fullName>
    </recommendedName>
</protein>
<dbReference type="KEGG" id="ptf:PROFFT_A_01340"/>
<dbReference type="EMBL" id="LR890047">
    <property type="protein sequence ID" value="CAD6508155.1"/>
    <property type="molecule type" value="Genomic_DNA"/>
</dbReference>
<accession>A0A8E4GHP8</accession>
<dbReference type="Gene3D" id="2.20.25.10">
    <property type="match status" value="1"/>
</dbReference>
<dbReference type="SUPFAM" id="SSF158997">
    <property type="entry name" value="Trm112p-like"/>
    <property type="match status" value="1"/>
</dbReference>
<dbReference type="FunFam" id="2.20.25.10:FF:000002">
    <property type="entry name" value="UPF0434 protein YcaR"/>
    <property type="match status" value="1"/>
</dbReference>